<dbReference type="GO" id="GO:0000981">
    <property type="term" value="F:DNA-binding transcription factor activity, RNA polymerase II-specific"/>
    <property type="evidence" value="ECO:0007669"/>
    <property type="project" value="TreeGrafter"/>
</dbReference>
<evidence type="ECO:0000313" key="14">
    <source>
        <dbReference type="Proteomes" id="UP000078200"/>
    </source>
</evidence>
<keyword evidence="5 11" id="KW-0863">Zinc-finger</keyword>
<evidence type="ECO:0000256" key="3">
    <source>
        <dbReference type="ARBA" id="ARBA00022723"/>
    </source>
</evidence>
<dbReference type="FunFam" id="3.30.160.60:FF:000065">
    <property type="entry name" value="B-cell CLL/lymphoma 6, member B"/>
    <property type="match status" value="1"/>
</dbReference>
<evidence type="ECO:0000256" key="9">
    <source>
        <dbReference type="ARBA" id="ARBA00023163"/>
    </source>
</evidence>
<evidence type="ECO:0000256" key="11">
    <source>
        <dbReference type="PROSITE-ProRule" id="PRU00042"/>
    </source>
</evidence>
<dbReference type="AlphaFoldDB" id="A0A1A9VF01"/>
<keyword evidence="8" id="KW-0238">DNA-binding</keyword>
<dbReference type="SMART" id="SM00355">
    <property type="entry name" value="ZnF_C2H2"/>
    <property type="match status" value="7"/>
</dbReference>
<dbReference type="PANTHER" id="PTHR24394">
    <property type="entry name" value="ZINC FINGER PROTEIN"/>
    <property type="match status" value="1"/>
</dbReference>
<evidence type="ECO:0000256" key="7">
    <source>
        <dbReference type="ARBA" id="ARBA00023015"/>
    </source>
</evidence>
<keyword evidence="4" id="KW-0677">Repeat</keyword>
<feature type="domain" description="C2H2-type" evidence="12">
    <location>
        <begin position="717"/>
        <end position="744"/>
    </location>
</feature>
<dbReference type="FunFam" id="3.30.160.60:FF:000075">
    <property type="entry name" value="Putative zinc finger protein 536"/>
    <property type="match status" value="1"/>
</dbReference>
<dbReference type="VEuPathDB" id="VectorBase:GAUT035178"/>
<dbReference type="GO" id="GO:0003677">
    <property type="term" value="F:DNA binding"/>
    <property type="evidence" value="ECO:0007669"/>
    <property type="project" value="UniProtKB-KW"/>
</dbReference>
<dbReference type="SUPFAM" id="SSF57667">
    <property type="entry name" value="beta-beta-alpha zinc fingers"/>
    <property type="match status" value="3"/>
</dbReference>
<evidence type="ECO:0000256" key="10">
    <source>
        <dbReference type="ARBA" id="ARBA00023242"/>
    </source>
</evidence>
<dbReference type="Gene3D" id="3.30.160.60">
    <property type="entry name" value="Classic Zinc Finger"/>
    <property type="match status" value="6"/>
</dbReference>
<organism evidence="13 14">
    <name type="scientific">Glossina austeni</name>
    <name type="common">Savannah tsetse fly</name>
    <dbReference type="NCBI Taxonomy" id="7395"/>
    <lineage>
        <taxon>Eukaryota</taxon>
        <taxon>Metazoa</taxon>
        <taxon>Ecdysozoa</taxon>
        <taxon>Arthropoda</taxon>
        <taxon>Hexapoda</taxon>
        <taxon>Insecta</taxon>
        <taxon>Pterygota</taxon>
        <taxon>Neoptera</taxon>
        <taxon>Endopterygota</taxon>
        <taxon>Diptera</taxon>
        <taxon>Brachycera</taxon>
        <taxon>Muscomorpha</taxon>
        <taxon>Hippoboscoidea</taxon>
        <taxon>Glossinidae</taxon>
        <taxon>Glossina</taxon>
    </lineage>
</organism>
<keyword evidence="7" id="KW-0805">Transcription regulation</keyword>
<evidence type="ECO:0000256" key="4">
    <source>
        <dbReference type="ARBA" id="ARBA00022737"/>
    </source>
</evidence>
<dbReference type="InterPro" id="IPR036236">
    <property type="entry name" value="Znf_C2H2_sf"/>
</dbReference>
<evidence type="ECO:0000256" key="8">
    <source>
        <dbReference type="ARBA" id="ARBA00023125"/>
    </source>
</evidence>
<dbReference type="PROSITE" id="PS00028">
    <property type="entry name" value="ZINC_FINGER_C2H2_1"/>
    <property type="match status" value="6"/>
</dbReference>
<proteinExistence type="inferred from homology"/>
<evidence type="ECO:0000259" key="12">
    <source>
        <dbReference type="PROSITE" id="PS50157"/>
    </source>
</evidence>
<dbReference type="GO" id="GO:0005634">
    <property type="term" value="C:nucleus"/>
    <property type="evidence" value="ECO:0007669"/>
    <property type="project" value="UniProtKB-SubCell"/>
</dbReference>
<dbReference type="EnsemblMetazoa" id="GAUT035178-RA">
    <property type="protein sequence ID" value="GAUT035178-PA"/>
    <property type="gene ID" value="GAUT035178"/>
</dbReference>
<dbReference type="STRING" id="7395.A0A1A9VF01"/>
<keyword evidence="3" id="KW-0479">Metal-binding</keyword>
<comment type="subcellular location">
    <subcellularLocation>
        <location evidence="1">Nucleus</location>
    </subcellularLocation>
</comment>
<dbReference type="PROSITE" id="PS50157">
    <property type="entry name" value="ZINC_FINGER_C2H2_2"/>
    <property type="match status" value="6"/>
</dbReference>
<sequence>MELNDYNGFDDHCKSTDLAKKNNPTMDTSMDQIMQRKDQEFIDHSLLAPEYMRGGDPNNFIIDLINFPKTVNTPGNTTDALSSDLHFTTALFAENAEHNASDDLRKSTSLCIPLHGDFLMPVHKTFNASVTSVETVEENGVKVVQQLLLTEPSETASLDDTSIDLDCDMTRFNSRKVLPHKKRISRKLRIVQDDSDLQLNVPLESHKLAPVQQLVVLFRCELCGHGACSQLEFFNHLKQHYEPSTPDTILAVMKTSLDALGPEKTDEVTNLCSLDKKTDDLDQVFPDVHFPFGNFQQSDEVDAVRVVMAPPQLPHNQHNHHYQHDHQHTQNAEQVVEGNIDASTNSMSHVQTSTQASAQALASEEFSDTEDMLEGIRDKVFVEDTCDTIDLMTPTPNGTRPHWFSNTGFGTIELKAKPFCDVLFSNQFPHILPNDGNPSEDLASEEDAEVMKLTNKPVIATEEHSPPLAASISATLSKNSKDLPLRLCSGNQIIEGTGLLITQPNNCEQKQEQELNISLDSEENFGVPIPPVANTIEEADMDEEFIQEKPHVSEENVHPFYSQSRRKWMEDDHKRYVCYKCKRIFNSCNALKYHDQTHTGLRPYQCDICGKSFFAVGALKAHTRTHTGDKPYHCQHCDKKFRQWGDLKYHTVSIHSDEKNHQCEFCGKSFARKYSLDLHRRIHTSERNYKCETCGKGFRASHYLLEHRKIHTGEKPYQCKICSKRFRICQDLRRHERMHERRKLKEAAKKEQQDAAVATQITS</sequence>
<evidence type="ECO:0000256" key="2">
    <source>
        <dbReference type="ARBA" id="ARBA00006991"/>
    </source>
</evidence>
<keyword evidence="14" id="KW-1185">Reference proteome</keyword>
<evidence type="ECO:0000256" key="1">
    <source>
        <dbReference type="ARBA" id="ARBA00004123"/>
    </source>
</evidence>
<protein>
    <recommendedName>
        <fullName evidence="12">C2H2-type domain-containing protein</fullName>
    </recommendedName>
</protein>
<feature type="domain" description="C2H2-type" evidence="12">
    <location>
        <begin position="576"/>
        <end position="603"/>
    </location>
</feature>
<keyword evidence="9" id="KW-0804">Transcription</keyword>
<feature type="domain" description="C2H2-type" evidence="12">
    <location>
        <begin position="632"/>
        <end position="660"/>
    </location>
</feature>
<feature type="domain" description="C2H2-type" evidence="12">
    <location>
        <begin position="689"/>
        <end position="716"/>
    </location>
</feature>
<evidence type="ECO:0000256" key="6">
    <source>
        <dbReference type="ARBA" id="ARBA00022833"/>
    </source>
</evidence>
<dbReference type="Proteomes" id="UP000078200">
    <property type="component" value="Unassembled WGS sequence"/>
</dbReference>
<dbReference type="FunFam" id="3.30.160.60:FF:000188">
    <property type="entry name" value="Zinc finger protein 787"/>
    <property type="match status" value="1"/>
</dbReference>
<dbReference type="FunFam" id="3.30.160.60:FF:002343">
    <property type="entry name" value="Zinc finger protein 33A"/>
    <property type="match status" value="1"/>
</dbReference>
<reference evidence="13" key="1">
    <citation type="submission" date="2020-05" db="UniProtKB">
        <authorList>
            <consortium name="EnsemblMetazoa"/>
        </authorList>
    </citation>
    <scope>IDENTIFICATION</scope>
    <source>
        <strain evidence="13">TTRI</strain>
    </source>
</reference>
<comment type="similarity">
    <text evidence="2">Belongs to the krueppel C2H2-type zinc-finger protein family.</text>
</comment>
<dbReference type="GO" id="GO:0008270">
    <property type="term" value="F:zinc ion binding"/>
    <property type="evidence" value="ECO:0007669"/>
    <property type="project" value="UniProtKB-KW"/>
</dbReference>
<keyword evidence="10" id="KW-0539">Nucleus</keyword>
<feature type="domain" description="C2H2-type" evidence="12">
    <location>
        <begin position="604"/>
        <end position="631"/>
    </location>
</feature>
<accession>A0A1A9VF01</accession>
<name>A0A1A9VF01_GLOAU</name>
<dbReference type="PANTHER" id="PTHR24394:SF29">
    <property type="entry name" value="MYONEURIN"/>
    <property type="match status" value="1"/>
</dbReference>
<evidence type="ECO:0000313" key="13">
    <source>
        <dbReference type="EnsemblMetazoa" id="GAUT035178-PA"/>
    </source>
</evidence>
<dbReference type="Pfam" id="PF00096">
    <property type="entry name" value="zf-C2H2"/>
    <property type="match status" value="5"/>
</dbReference>
<keyword evidence="6" id="KW-0862">Zinc</keyword>
<feature type="domain" description="C2H2-type" evidence="12">
    <location>
        <begin position="661"/>
        <end position="688"/>
    </location>
</feature>
<dbReference type="FunFam" id="3.30.160.60:FF:001289">
    <property type="entry name" value="Zinc finger protein 574"/>
    <property type="match status" value="1"/>
</dbReference>
<dbReference type="InterPro" id="IPR013087">
    <property type="entry name" value="Znf_C2H2_type"/>
</dbReference>
<evidence type="ECO:0000256" key="5">
    <source>
        <dbReference type="ARBA" id="ARBA00022771"/>
    </source>
</evidence>